<keyword evidence="5 7" id="KW-0496">Mitochondrion</keyword>
<dbReference type="EMBL" id="CP063136">
    <property type="protein sequence ID" value="QOU20847.1"/>
    <property type="molecule type" value="Genomic_DNA"/>
</dbReference>
<comment type="subunit">
    <text evidence="7">Component of the cytochrome c oxidase (complex IV, CIV), a multisubunit enzyme composed of a catalytic core of 3 subunits and several supernumerary subunits. The complex exists as a monomer or a dimer and forms supercomplexes (SCs) in the inner mitochondrial membrane with ubiquinol-cytochrome c oxidoreductase (cytochrome b-c1 complex, complex III, CIII).</text>
</comment>
<organism evidence="8 9">
    <name type="scientific">Dekkera bruxellensis</name>
    <name type="common">Brettanomyces custersii</name>
    <dbReference type="NCBI Taxonomy" id="5007"/>
    <lineage>
        <taxon>Eukaryota</taxon>
        <taxon>Fungi</taxon>
        <taxon>Dikarya</taxon>
        <taxon>Ascomycota</taxon>
        <taxon>Saccharomycotina</taxon>
        <taxon>Pichiomycetes</taxon>
        <taxon>Pichiales</taxon>
        <taxon>Pichiaceae</taxon>
        <taxon>Brettanomyces</taxon>
    </lineage>
</organism>
<evidence type="ECO:0000256" key="4">
    <source>
        <dbReference type="ARBA" id="ARBA00022792"/>
    </source>
</evidence>
<name>A0A8H6BHN5_DEKBR</name>
<dbReference type="AlphaFoldDB" id="A0A8H6BHN5"/>
<dbReference type="GO" id="GO:0006123">
    <property type="term" value="P:mitochondrial electron transport, cytochrome c to oxygen"/>
    <property type="evidence" value="ECO:0007669"/>
    <property type="project" value="UniProtKB-UniRule"/>
</dbReference>
<comment type="subcellular location">
    <subcellularLocation>
        <location evidence="1 7">Mitochondrion inner membrane</location>
        <topology evidence="1 7">Single-pass membrane protein</topology>
    </subcellularLocation>
</comment>
<feature type="transmembrane region" description="Helical" evidence="7">
    <location>
        <begin position="46"/>
        <end position="67"/>
    </location>
</feature>
<reference evidence="8" key="2">
    <citation type="journal article" name="BMC Genomics">
        <title>New genome assemblies reveal patterns of domestication and adaptation across Brettanomyces (Dekkera) species.</title>
        <authorList>
            <person name="Roach M.J."/>
            <person name="Borneman A.R."/>
        </authorList>
    </citation>
    <scope>NUCLEOTIDE SEQUENCE</scope>
    <source>
        <strain evidence="8">UCD 2041</strain>
    </source>
</reference>
<evidence type="ECO:0000256" key="1">
    <source>
        <dbReference type="ARBA" id="ARBA00004434"/>
    </source>
</evidence>
<evidence type="ECO:0000313" key="8">
    <source>
        <dbReference type="EMBL" id="QOU20847.1"/>
    </source>
</evidence>
<dbReference type="GO" id="GO:0005743">
    <property type="term" value="C:mitochondrial inner membrane"/>
    <property type="evidence" value="ECO:0007669"/>
    <property type="project" value="UniProtKB-SubCell"/>
</dbReference>
<comment type="similarity">
    <text evidence="3 7">Belongs to the cytochrome c oxidase VIIc family.</text>
</comment>
<dbReference type="InterPro" id="IPR004202">
    <property type="entry name" value="COX7C/Cox8"/>
</dbReference>
<comment type="pathway">
    <text evidence="2 7">Energy metabolism; oxidative phosphorylation.</text>
</comment>
<dbReference type="Gene3D" id="4.10.49.10">
    <property type="entry name" value="Cytochrome c oxidase subunit VIIc"/>
    <property type="match status" value="1"/>
</dbReference>
<dbReference type="UniPathway" id="UPA00705"/>
<sequence length="93" mass="11031">MFGRLMQFQTKRFMSSSAIRATPHYHFKDGIYSNIPFKVHNRRVPYAVPHIIFFSLGFIIPCIALFVQFRRNGDFQNFHKVFGKKDETAEEEE</sequence>
<keyword evidence="7" id="KW-1133">Transmembrane helix</keyword>
<evidence type="ECO:0000256" key="5">
    <source>
        <dbReference type="ARBA" id="ARBA00023128"/>
    </source>
</evidence>
<evidence type="ECO:0000256" key="2">
    <source>
        <dbReference type="ARBA" id="ARBA00004673"/>
    </source>
</evidence>
<comment type="function">
    <text evidence="7">Component of the cytochrome c oxidase, the last enzyme in the mitochondrial electron transport chain which drives oxidative phosphorylation. The respiratory chain contains 3 multisubunit complexes succinate dehydrogenase (complex II, CII), ubiquinol-cytochrome c oxidoreductase (cytochrome b-c1 complex, complex III, CIII) and cytochrome c oxidase (complex IV, CIV), that cooperate to transfer electrons derived from NADH and succinate to molecular oxygen, creating an electrochemical gradient over the inner membrane that drives transmembrane transport and the ATP synthase. Cytochrome c oxidase is the component of the respiratory chain that catalyzes the reduction of oxygen to water. Electrons originating from reduced cytochrome c in the intermembrane space (IMS) are transferred via the dinuclear copper A center (CU(A)) of subunit 2 and heme A of subunit 1 to the active site in subunit 1, a binuclear center (BNC) formed by heme A3 and copper B (CU(B)). The BNC reduces molecular oxygen to 2 water molecules using 4 electrons from cytochrome c in the IMS and 4 protons from the mitochondrial matrix.</text>
</comment>
<reference evidence="8" key="1">
    <citation type="submission" date="2020-10" db="EMBL/GenBank/DDBJ databases">
        <authorList>
            <person name="Palmer J.M."/>
        </authorList>
    </citation>
    <scope>NUCLEOTIDE SEQUENCE</scope>
    <source>
        <strain evidence="8">UCD 2041</strain>
    </source>
</reference>
<keyword evidence="7" id="KW-0809">Transit peptide</keyword>
<keyword evidence="7" id="KW-0812">Transmembrane</keyword>
<gene>
    <name evidence="8" type="ORF">BRETT_000561</name>
</gene>
<evidence type="ECO:0000256" key="6">
    <source>
        <dbReference type="ARBA" id="ARBA00023136"/>
    </source>
</evidence>
<proteinExistence type="inferred from homology"/>
<accession>A0A8H6BHN5</accession>
<dbReference type="InterPro" id="IPR036636">
    <property type="entry name" value="COX7C/Cox8_sf"/>
</dbReference>
<protein>
    <recommendedName>
        <fullName evidence="7">Cytochrome c oxidase subunit 8, mitochondrial</fullName>
    </recommendedName>
    <alternativeName>
        <fullName evidence="7">Cytochrome c oxidase polypeptide VIII</fullName>
    </alternativeName>
</protein>
<dbReference type="Pfam" id="PF02935">
    <property type="entry name" value="COX7C"/>
    <property type="match status" value="1"/>
</dbReference>
<evidence type="ECO:0000256" key="3">
    <source>
        <dbReference type="ARBA" id="ARBA00010514"/>
    </source>
</evidence>
<dbReference type="RefSeq" id="XP_041137340.1">
    <property type="nucleotide sequence ID" value="XM_041279126.1"/>
</dbReference>
<keyword evidence="6 7" id="KW-0472">Membrane</keyword>
<dbReference type="OrthoDB" id="9974841at2759"/>
<evidence type="ECO:0000313" key="9">
    <source>
        <dbReference type="Proteomes" id="UP000663131"/>
    </source>
</evidence>
<dbReference type="GO" id="GO:0045277">
    <property type="term" value="C:respiratory chain complex IV"/>
    <property type="evidence" value="ECO:0007669"/>
    <property type="project" value="UniProtKB-UniRule"/>
</dbReference>
<dbReference type="KEGG" id="bbrx:BRETT_000561"/>
<dbReference type="GeneID" id="64572486"/>
<keyword evidence="4 7" id="KW-0999">Mitochondrion inner membrane</keyword>
<evidence type="ECO:0000256" key="7">
    <source>
        <dbReference type="RuleBase" id="RU368123"/>
    </source>
</evidence>
<dbReference type="Proteomes" id="UP000663131">
    <property type="component" value="Chromosome 8"/>
</dbReference>